<dbReference type="InterPro" id="IPR006076">
    <property type="entry name" value="FAD-dep_OxRdtase"/>
</dbReference>
<evidence type="ECO:0000256" key="1">
    <source>
        <dbReference type="SAM" id="MobiDB-lite"/>
    </source>
</evidence>
<dbReference type="GO" id="GO:0005737">
    <property type="term" value="C:cytoplasm"/>
    <property type="evidence" value="ECO:0007669"/>
    <property type="project" value="TreeGrafter"/>
</dbReference>
<evidence type="ECO:0000313" key="3">
    <source>
        <dbReference type="EMBL" id="KAF2483963.1"/>
    </source>
</evidence>
<protein>
    <submittedName>
        <fullName evidence="3">FAD dependent oxidoreductase</fullName>
    </submittedName>
</protein>
<accession>A0A6A6PWV2</accession>
<dbReference type="Proteomes" id="UP000799767">
    <property type="component" value="Unassembled WGS sequence"/>
</dbReference>
<name>A0A6A6PWV2_9PEZI</name>
<dbReference type="GeneID" id="54477892"/>
<dbReference type="AlphaFoldDB" id="A0A6A6PWV2"/>
<evidence type="ECO:0000313" key="4">
    <source>
        <dbReference type="Proteomes" id="UP000799767"/>
    </source>
</evidence>
<gene>
    <name evidence="3" type="ORF">BDY17DRAFT_322849</name>
</gene>
<dbReference type="PANTHER" id="PTHR13847:SF279">
    <property type="entry name" value="FAD DEPENDENT OXIDOREDUCTASE DOMAIN-CONTAINING PROTEIN-RELATED"/>
    <property type="match status" value="1"/>
</dbReference>
<dbReference type="PANTHER" id="PTHR13847">
    <property type="entry name" value="SARCOSINE DEHYDROGENASE-RELATED"/>
    <property type="match status" value="1"/>
</dbReference>
<dbReference type="Gene3D" id="3.50.50.60">
    <property type="entry name" value="FAD/NAD(P)-binding domain"/>
    <property type="match status" value="1"/>
</dbReference>
<evidence type="ECO:0000259" key="2">
    <source>
        <dbReference type="Pfam" id="PF01266"/>
    </source>
</evidence>
<sequence length="461" mass="50958">MGNAFAENSNAASRSNTTSQILPVPNATTPYWRTELHAIDEHRSTPDLPSSCDIAIIGAGMSGVATAYHIVQAARDANKQIPSIAILEARQVCSGATGRNGGHSKIKATTAMEQIRSAPIEMLKEVWEHVREQPYALKKVVEAEGLECEFELRRTIDAILREEDAGEKKREFLECLEKGYRWTRDTSMVEEKNAEQITSLHNAKLAFTGLACSFWPYKLVSQLLSRLVSRNHVNLQTNTPVTAVTESPEGLNILHTARGLLKAKKVVFATNAYSAGILPSYEGKIVPTRATATHITPKKPISPHLSHTYNINHAVPSTGPERCDYLNPRPDGSIVVGGAQWTYSKDRSKWYNIWDDSSIIDEARPYFEGYMQRYFKGWEDSGAELDSIWTGIIGTTADGRPHIGEVPGSKGRRYIIAGFNGGGMAIILTSTKGLARMIVEGVSFEEVGLPRLFKTTEERLR</sequence>
<feature type="domain" description="FAD dependent oxidoreductase" evidence="2">
    <location>
        <begin position="53"/>
        <end position="429"/>
    </location>
</feature>
<dbReference type="RefSeq" id="XP_033590533.1">
    <property type="nucleotide sequence ID" value="XM_033736890.1"/>
</dbReference>
<keyword evidence="4" id="KW-1185">Reference proteome</keyword>
<dbReference type="EMBL" id="MU001634">
    <property type="protein sequence ID" value="KAF2483963.1"/>
    <property type="molecule type" value="Genomic_DNA"/>
</dbReference>
<feature type="compositionally biased region" description="Low complexity" evidence="1">
    <location>
        <begin position="1"/>
        <end position="19"/>
    </location>
</feature>
<dbReference type="Gene3D" id="3.30.9.10">
    <property type="entry name" value="D-Amino Acid Oxidase, subunit A, domain 2"/>
    <property type="match status" value="1"/>
</dbReference>
<organism evidence="3 4">
    <name type="scientific">Neohortaea acidophila</name>
    <dbReference type="NCBI Taxonomy" id="245834"/>
    <lineage>
        <taxon>Eukaryota</taxon>
        <taxon>Fungi</taxon>
        <taxon>Dikarya</taxon>
        <taxon>Ascomycota</taxon>
        <taxon>Pezizomycotina</taxon>
        <taxon>Dothideomycetes</taxon>
        <taxon>Dothideomycetidae</taxon>
        <taxon>Mycosphaerellales</taxon>
        <taxon>Teratosphaeriaceae</taxon>
        <taxon>Neohortaea</taxon>
    </lineage>
</organism>
<reference evidence="3" key="1">
    <citation type="journal article" date="2020" name="Stud. Mycol.">
        <title>101 Dothideomycetes genomes: a test case for predicting lifestyles and emergence of pathogens.</title>
        <authorList>
            <person name="Haridas S."/>
            <person name="Albert R."/>
            <person name="Binder M."/>
            <person name="Bloem J."/>
            <person name="Labutti K."/>
            <person name="Salamov A."/>
            <person name="Andreopoulos B."/>
            <person name="Baker S."/>
            <person name="Barry K."/>
            <person name="Bills G."/>
            <person name="Bluhm B."/>
            <person name="Cannon C."/>
            <person name="Castanera R."/>
            <person name="Culley D."/>
            <person name="Daum C."/>
            <person name="Ezra D."/>
            <person name="Gonzalez J."/>
            <person name="Henrissat B."/>
            <person name="Kuo A."/>
            <person name="Liang C."/>
            <person name="Lipzen A."/>
            <person name="Lutzoni F."/>
            <person name="Magnuson J."/>
            <person name="Mondo S."/>
            <person name="Nolan M."/>
            <person name="Ohm R."/>
            <person name="Pangilinan J."/>
            <person name="Park H.-J."/>
            <person name="Ramirez L."/>
            <person name="Alfaro M."/>
            <person name="Sun H."/>
            <person name="Tritt A."/>
            <person name="Yoshinaga Y."/>
            <person name="Zwiers L.-H."/>
            <person name="Turgeon B."/>
            <person name="Goodwin S."/>
            <person name="Spatafora J."/>
            <person name="Crous P."/>
            <person name="Grigoriev I."/>
        </authorList>
    </citation>
    <scope>NUCLEOTIDE SEQUENCE</scope>
    <source>
        <strain evidence="3">CBS 113389</strain>
    </source>
</reference>
<dbReference type="Pfam" id="PF01266">
    <property type="entry name" value="DAO"/>
    <property type="match status" value="1"/>
</dbReference>
<dbReference type="InterPro" id="IPR036188">
    <property type="entry name" value="FAD/NAD-bd_sf"/>
</dbReference>
<proteinExistence type="predicted"/>
<dbReference type="OrthoDB" id="429143at2759"/>
<dbReference type="SUPFAM" id="SSF51905">
    <property type="entry name" value="FAD/NAD(P)-binding domain"/>
    <property type="match status" value="1"/>
</dbReference>
<feature type="region of interest" description="Disordered" evidence="1">
    <location>
        <begin position="1"/>
        <end position="26"/>
    </location>
</feature>